<gene>
    <name evidence="1" type="ORF">NM688_g6875</name>
</gene>
<keyword evidence="2" id="KW-1185">Reference proteome</keyword>
<accession>A0ACC1SBP7</accession>
<proteinExistence type="predicted"/>
<evidence type="ECO:0000313" key="2">
    <source>
        <dbReference type="Proteomes" id="UP001148662"/>
    </source>
</evidence>
<organism evidence="1 2">
    <name type="scientific">Phlebia brevispora</name>
    <dbReference type="NCBI Taxonomy" id="194682"/>
    <lineage>
        <taxon>Eukaryota</taxon>
        <taxon>Fungi</taxon>
        <taxon>Dikarya</taxon>
        <taxon>Basidiomycota</taxon>
        <taxon>Agaricomycotina</taxon>
        <taxon>Agaricomycetes</taxon>
        <taxon>Polyporales</taxon>
        <taxon>Meruliaceae</taxon>
        <taxon>Phlebia</taxon>
    </lineage>
</organism>
<name>A0ACC1SBP7_9APHY</name>
<comment type="caution">
    <text evidence="1">The sequence shown here is derived from an EMBL/GenBank/DDBJ whole genome shotgun (WGS) entry which is preliminary data.</text>
</comment>
<evidence type="ECO:0000313" key="1">
    <source>
        <dbReference type="EMBL" id="KAJ3536151.1"/>
    </source>
</evidence>
<dbReference type="EMBL" id="JANHOG010001494">
    <property type="protein sequence ID" value="KAJ3536151.1"/>
    <property type="molecule type" value="Genomic_DNA"/>
</dbReference>
<reference evidence="1" key="1">
    <citation type="submission" date="2022-07" db="EMBL/GenBank/DDBJ databases">
        <title>Genome Sequence of Phlebia brevispora.</title>
        <authorList>
            <person name="Buettner E."/>
        </authorList>
    </citation>
    <scope>NUCLEOTIDE SEQUENCE</scope>
    <source>
        <strain evidence="1">MPL23</strain>
    </source>
</reference>
<dbReference type="Proteomes" id="UP001148662">
    <property type="component" value="Unassembled WGS sequence"/>
</dbReference>
<sequence>MVARGRCPQGMMDTGSTLGSVGDPAGNTSFKKLGAVNAPGLQLFLRDGRDENTTSSIRASRMCFCEVCSNDASLVCSACKTTRYCSPECQLSDWKAHKKTCKMHQYVNEFNKKLDLDPPERPPAGRCTGCDLKFDGEHRPDDACAKCGYQVCEHCAVDKSNGTCYCPTENFGTPYCNWNPRWWHNNGRGKPYRGPRHPTIDDEYPEEAYETIPRECTNCGKVKRLLKPEYWDNSML</sequence>
<protein>
    <submittedName>
        <fullName evidence="1">Uncharacterized protein</fullName>
    </submittedName>
</protein>